<accession>A0A327WS03</accession>
<keyword evidence="8" id="KW-0963">Cytoplasm</keyword>
<dbReference type="EMBL" id="QLMD01000012">
    <property type="protein sequence ID" value="RAJ94976.1"/>
    <property type="molecule type" value="Genomic_DNA"/>
</dbReference>
<evidence type="ECO:0000256" key="5">
    <source>
        <dbReference type="ARBA" id="ARBA00022679"/>
    </source>
</evidence>
<evidence type="ECO:0000256" key="1">
    <source>
        <dbReference type="ARBA" id="ARBA00005033"/>
    </source>
</evidence>
<evidence type="ECO:0000313" key="14">
    <source>
        <dbReference type="Proteomes" id="UP000249203"/>
    </source>
</evidence>
<comment type="subunit">
    <text evidence="3 8">Homodecamer; pentamer of dimers.</text>
</comment>
<keyword evidence="8 11" id="KW-0460">Magnesium</keyword>
<dbReference type="EMBL" id="PIPK01000011">
    <property type="protein sequence ID" value="RUO22182.1"/>
    <property type="molecule type" value="Genomic_DNA"/>
</dbReference>
<proteinExistence type="inferred from homology"/>
<evidence type="ECO:0000256" key="3">
    <source>
        <dbReference type="ARBA" id="ARBA00011424"/>
    </source>
</evidence>
<reference evidence="12 14" key="2">
    <citation type="submission" date="2018-06" db="EMBL/GenBank/DDBJ databases">
        <title>Genomic Encyclopedia of Type Strains, Phase III (KMG-III): the genomes of soil and plant-associated and newly described type strains.</title>
        <authorList>
            <person name="Whitman W."/>
        </authorList>
    </citation>
    <scope>NUCLEOTIDE SEQUENCE [LARGE SCALE GENOMIC DNA]</scope>
    <source>
        <strain evidence="12 14">CGMCC 1.15366</strain>
    </source>
</reference>
<dbReference type="FunFam" id="3.20.20.60:FF:000003">
    <property type="entry name" value="3-methyl-2-oxobutanoate hydroxymethyltransferase"/>
    <property type="match status" value="1"/>
</dbReference>
<feature type="active site" description="Proton acceptor" evidence="8 9">
    <location>
        <position position="181"/>
    </location>
</feature>
<dbReference type="GO" id="GO:0005737">
    <property type="term" value="C:cytoplasm"/>
    <property type="evidence" value="ECO:0007669"/>
    <property type="project" value="UniProtKB-SubCell"/>
</dbReference>
<dbReference type="InterPro" id="IPR015813">
    <property type="entry name" value="Pyrv/PenolPyrv_kinase-like_dom"/>
</dbReference>
<dbReference type="Gene3D" id="3.20.20.60">
    <property type="entry name" value="Phosphoenolpyruvate-binding domains"/>
    <property type="match status" value="1"/>
</dbReference>
<sequence>MAKTSIAQLFKKKQNQEKITALTAYDATFARLFVECGVDLMLVGDSLGNVVQGHGSTVPVTNADIAYHTACVRRGAPTAFVIADMPFMTYASPQQACDYAAELMRAGANMVKLEGGARLVDTVQALTANGIPVCAHLGLLPQSVNVLGGYKVQGRDAAAADLLIQEAQQLQQAGAQLLVVECIPTALGKRVAEAVSMPVIGIGAGPATDGQILVMHDMLGLNSDYLPKFVKNFLADHGSIEGAVKAYVTDVQNGSFPGPEHSFES</sequence>
<keyword evidence="6 8" id="KW-0479">Metal-binding</keyword>
<comment type="pathway">
    <text evidence="1 8">Cofactor biosynthesis; (R)-pantothenate biosynthesis; (R)-pantoate from 3-methyl-2-oxobutanoate: step 1/2.</text>
</comment>
<dbReference type="Pfam" id="PF02548">
    <property type="entry name" value="Pantoate_transf"/>
    <property type="match status" value="1"/>
</dbReference>
<dbReference type="OrthoDB" id="9781789at2"/>
<dbReference type="PANTHER" id="PTHR20881">
    <property type="entry name" value="3-METHYL-2-OXOBUTANOATE HYDROXYMETHYLTRANSFERASE"/>
    <property type="match status" value="1"/>
</dbReference>
<dbReference type="SUPFAM" id="SSF51621">
    <property type="entry name" value="Phosphoenolpyruvate/pyruvate domain"/>
    <property type="match status" value="1"/>
</dbReference>
<dbReference type="NCBIfam" id="TIGR00222">
    <property type="entry name" value="panB"/>
    <property type="match status" value="1"/>
</dbReference>
<dbReference type="RefSeq" id="WP_111570091.1">
    <property type="nucleotide sequence ID" value="NZ_PIPK01000011.1"/>
</dbReference>
<feature type="binding site" evidence="8 11">
    <location>
        <position position="84"/>
    </location>
    <ligand>
        <name>Mg(2+)</name>
        <dbReference type="ChEBI" id="CHEBI:18420"/>
    </ligand>
</feature>
<dbReference type="InterPro" id="IPR003700">
    <property type="entry name" value="Pantoate_hydroxy_MeTrfase"/>
</dbReference>
<feature type="binding site" evidence="8 10">
    <location>
        <position position="112"/>
    </location>
    <ligand>
        <name>3-methyl-2-oxobutanoate</name>
        <dbReference type="ChEBI" id="CHEBI:11851"/>
    </ligand>
</feature>
<dbReference type="NCBIfam" id="NF001452">
    <property type="entry name" value="PRK00311.1"/>
    <property type="match status" value="1"/>
</dbReference>
<comment type="cofactor">
    <cofactor evidence="8 11">
        <name>Mg(2+)</name>
        <dbReference type="ChEBI" id="CHEBI:18420"/>
    </cofactor>
    <text evidence="8 11">Binds 1 Mg(2+) ion per subunit.</text>
</comment>
<evidence type="ECO:0000313" key="12">
    <source>
        <dbReference type="EMBL" id="RAJ94976.1"/>
    </source>
</evidence>
<evidence type="ECO:0000256" key="7">
    <source>
        <dbReference type="ARBA" id="ARBA00056497"/>
    </source>
</evidence>
<evidence type="ECO:0000256" key="10">
    <source>
        <dbReference type="PIRSR" id="PIRSR000388-2"/>
    </source>
</evidence>
<dbReference type="Proteomes" id="UP000287865">
    <property type="component" value="Unassembled WGS sequence"/>
</dbReference>
<organism evidence="12 14">
    <name type="scientific">Aliidiomarina maris</name>
    <dbReference type="NCBI Taxonomy" id="531312"/>
    <lineage>
        <taxon>Bacteria</taxon>
        <taxon>Pseudomonadati</taxon>
        <taxon>Pseudomonadota</taxon>
        <taxon>Gammaproteobacteria</taxon>
        <taxon>Alteromonadales</taxon>
        <taxon>Idiomarinaceae</taxon>
        <taxon>Aliidiomarina</taxon>
    </lineage>
</organism>
<dbReference type="PIRSF" id="PIRSF000388">
    <property type="entry name" value="Pantoate_hydroxy_MeTrfase"/>
    <property type="match status" value="1"/>
</dbReference>
<evidence type="ECO:0000256" key="4">
    <source>
        <dbReference type="ARBA" id="ARBA00022655"/>
    </source>
</evidence>
<evidence type="ECO:0000256" key="9">
    <source>
        <dbReference type="PIRSR" id="PIRSR000388-1"/>
    </source>
</evidence>
<dbReference type="Proteomes" id="UP000249203">
    <property type="component" value="Unassembled WGS sequence"/>
</dbReference>
<dbReference type="EC" id="2.1.2.11" evidence="8"/>
<dbReference type="GO" id="GO:0000287">
    <property type="term" value="F:magnesium ion binding"/>
    <property type="evidence" value="ECO:0007669"/>
    <property type="project" value="TreeGrafter"/>
</dbReference>
<dbReference type="HAMAP" id="MF_00156">
    <property type="entry name" value="PanB"/>
    <property type="match status" value="1"/>
</dbReference>
<comment type="catalytic activity">
    <reaction evidence="8">
        <text>(6R)-5,10-methylene-5,6,7,8-tetrahydrofolate + 3-methyl-2-oxobutanoate + H2O = 2-dehydropantoate + (6S)-5,6,7,8-tetrahydrofolate</text>
        <dbReference type="Rhea" id="RHEA:11824"/>
        <dbReference type="ChEBI" id="CHEBI:11561"/>
        <dbReference type="ChEBI" id="CHEBI:11851"/>
        <dbReference type="ChEBI" id="CHEBI:15377"/>
        <dbReference type="ChEBI" id="CHEBI:15636"/>
        <dbReference type="ChEBI" id="CHEBI:57453"/>
        <dbReference type="EC" id="2.1.2.11"/>
    </reaction>
</comment>
<feature type="binding site" evidence="8 10">
    <location>
        <position position="84"/>
    </location>
    <ligand>
        <name>3-methyl-2-oxobutanoate</name>
        <dbReference type="ChEBI" id="CHEBI:11851"/>
    </ligand>
</feature>
<dbReference type="AlphaFoldDB" id="A0A327WS03"/>
<gene>
    <name evidence="8 13" type="primary">panB</name>
    <name evidence="12" type="ORF">B0I24_11262</name>
    <name evidence="13" type="ORF">CWE07_11405</name>
</gene>
<evidence type="ECO:0000256" key="11">
    <source>
        <dbReference type="PIRSR" id="PIRSR000388-3"/>
    </source>
</evidence>
<comment type="similarity">
    <text evidence="2 8">Belongs to the PanB family.</text>
</comment>
<dbReference type="PANTHER" id="PTHR20881:SF0">
    <property type="entry name" value="3-METHYL-2-OXOBUTANOATE HYDROXYMETHYLTRANSFERASE"/>
    <property type="match status" value="1"/>
</dbReference>
<dbReference type="GO" id="GO:0008168">
    <property type="term" value="F:methyltransferase activity"/>
    <property type="evidence" value="ECO:0007669"/>
    <property type="project" value="UniProtKB-KW"/>
</dbReference>
<comment type="subcellular location">
    <subcellularLocation>
        <location evidence="8">Cytoplasm</location>
    </subcellularLocation>
</comment>
<evidence type="ECO:0000313" key="13">
    <source>
        <dbReference type="EMBL" id="RUO22182.1"/>
    </source>
</evidence>
<dbReference type="CDD" id="cd06557">
    <property type="entry name" value="KPHMT-like"/>
    <property type="match status" value="1"/>
</dbReference>
<dbReference type="GO" id="GO:0032259">
    <property type="term" value="P:methylation"/>
    <property type="evidence" value="ECO:0007669"/>
    <property type="project" value="UniProtKB-KW"/>
</dbReference>
<dbReference type="UniPathway" id="UPA00028">
    <property type="reaction ID" value="UER00003"/>
</dbReference>
<feature type="binding site" evidence="8 11">
    <location>
        <position position="114"/>
    </location>
    <ligand>
        <name>Mg(2+)</name>
        <dbReference type="ChEBI" id="CHEBI:18420"/>
    </ligand>
</feature>
<keyword evidence="5 8" id="KW-0808">Transferase</keyword>
<feature type="binding site" evidence="8 11">
    <location>
        <position position="45"/>
    </location>
    <ligand>
        <name>Mg(2+)</name>
        <dbReference type="ChEBI" id="CHEBI:18420"/>
    </ligand>
</feature>
<feature type="binding site" evidence="8 10">
    <location>
        <begin position="45"/>
        <end position="46"/>
    </location>
    <ligand>
        <name>3-methyl-2-oxobutanoate</name>
        <dbReference type="ChEBI" id="CHEBI:11851"/>
    </ligand>
</feature>
<keyword evidence="15" id="KW-1185">Reference proteome</keyword>
<protein>
    <recommendedName>
        <fullName evidence="8">3-methyl-2-oxobutanoate hydroxymethyltransferase</fullName>
        <ecNumber evidence="8">2.1.2.11</ecNumber>
    </recommendedName>
    <alternativeName>
        <fullName evidence="8">Ketopantoate hydroxymethyltransferase</fullName>
        <shortName evidence="8">KPHMT</shortName>
    </alternativeName>
</protein>
<evidence type="ECO:0000256" key="2">
    <source>
        <dbReference type="ARBA" id="ARBA00008676"/>
    </source>
</evidence>
<evidence type="ECO:0000256" key="6">
    <source>
        <dbReference type="ARBA" id="ARBA00022723"/>
    </source>
</evidence>
<dbReference type="InterPro" id="IPR040442">
    <property type="entry name" value="Pyrv_kinase-like_dom_sf"/>
</dbReference>
<comment type="caution">
    <text evidence="12">The sequence shown here is derived from an EMBL/GenBank/DDBJ whole genome shotgun (WGS) entry which is preliminary data.</text>
</comment>
<evidence type="ECO:0000313" key="15">
    <source>
        <dbReference type="Proteomes" id="UP000287865"/>
    </source>
</evidence>
<comment type="function">
    <text evidence="7 8">Catalyzes the reversible reaction in which hydroxymethyl group from 5,10-methylenetetrahydrofolate is transferred onto alpha-ketoisovalerate to form ketopantoate.</text>
</comment>
<name>A0A327WS03_9GAMM</name>
<evidence type="ECO:0000256" key="8">
    <source>
        <dbReference type="HAMAP-Rule" id="MF_00156"/>
    </source>
</evidence>
<dbReference type="GO" id="GO:0003864">
    <property type="term" value="F:3-methyl-2-oxobutanoate hydroxymethyltransferase activity"/>
    <property type="evidence" value="ECO:0007669"/>
    <property type="project" value="UniProtKB-UniRule"/>
</dbReference>
<keyword evidence="4 8" id="KW-0566">Pantothenate biosynthesis</keyword>
<keyword evidence="12" id="KW-0489">Methyltransferase</keyword>
<dbReference type="GO" id="GO:0015940">
    <property type="term" value="P:pantothenate biosynthetic process"/>
    <property type="evidence" value="ECO:0007669"/>
    <property type="project" value="UniProtKB-UniRule"/>
</dbReference>
<reference evidence="13 15" key="1">
    <citation type="journal article" date="2018" name="Front. Microbiol.">
        <title>Genome-Based Analysis Reveals the Taxonomy and Diversity of the Family Idiomarinaceae.</title>
        <authorList>
            <person name="Liu Y."/>
            <person name="Lai Q."/>
            <person name="Shao Z."/>
        </authorList>
    </citation>
    <scope>NUCLEOTIDE SEQUENCE [LARGE SCALE GENOMIC DNA]</scope>
    <source>
        <strain evidence="13 15">CF12-14</strain>
    </source>
</reference>